<dbReference type="Gene3D" id="3.90.79.10">
    <property type="entry name" value="Nucleoside Triphosphate Pyrophosphohydrolase"/>
    <property type="match status" value="1"/>
</dbReference>
<gene>
    <name evidence="2" type="ORF">E8M12_06345</name>
</gene>
<comment type="caution">
    <text evidence="2">The sequence shown here is derived from an EMBL/GenBank/DDBJ whole genome shotgun (WGS) entry which is preliminary data.</text>
</comment>
<reference evidence="2 3" key="1">
    <citation type="submission" date="2019-04" db="EMBL/GenBank/DDBJ databases">
        <title>Thalassotalea guangxiensis sp. nov., isolated from sediment of the coastal wetland.</title>
        <authorList>
            <person name="Zheng S."/>
            <person name="Zhang D."/>
        </authorList>
    </citation>
    <scope>NUCLEOTIDE SEQUENCE [LARGE SCALE GENOMIC DNA]</scope>
    <source>
        <strain evidence="2 3">ZS-4</strain>
    </source>
</reference>
<accession>A0A4U1B5X7</accession>
<dbReference type="Proteomes" id="UP000307999">
    <property type="component" value="Unassembled WGS sequence"/>
</dbReference>
<keyword evidence="3" id="KW-1185">Reference proteome</keyword>
<dbReference type="GO" id="GO:0016787">
    <property type="term" value="F:hydrolase activity"/>
    <property type="evidence" value="ECO:0007669"/>
    <property type="project" value="UniProtKB-KW"/>
</dbReference>
<organism evidence="2 3">
    <name type="scientific">Thalassotalea mangrovi</name>
    <dbReference type="NCBI Taxonomy" id="2572245"/>
    <lineage>
        <taxon>Bacteria</taxon>
        <taxon>Pseudomonadati</taxon>
        <taxon>Pseudomonadota</taxon>
        <taxon>Gammaproteobacteria</taxon>
        <taxon>Alteromonadales</taxon>
        <taxon>Colwelliaceae</taxon>
        <taxon>Thalassotalea</taxon>
    </lineage>
</organism>
<dbReference type="InterPro" id="IPR000086">
    <property type="entry name" value="NUDIX_hydrolase_dom"/>
</dbReference>
<sequence>MKLWASLSCAVFLVVAIIGYGLHGGNCQNPGFIGAGTTVYKIDSQGEVHLLLAYERGRGWTSFGGGPKPLTEADSQCESPRQTAVRETLEESRLLLDEALLHSAVKDAKSYANATEKGDYITFVIAVNDDLDLSAYDRVKLPNDPGYYETSGVAWVPLKHIRKQGRNVATPNGEPLWSVFHQQFEAMLTAKPEPYWFENTP</sequence>
<proteinExistence type="predicted"/>
<evidence type="ECO:0000313" key="2">
    <source>
        <dbReference type="EMBL" id="TKB45863.1"/>
    </source>
</evidence>
<dbReference type="OrthoDB" id="6398991at2"/>
<protein>
    <submittedName>
        <fullName evidence="2">NUDIX hydrolase</fullName>
    </submittedName>
</protein>
<evidence type="ECO:0000259" key="1">
    <source>
        <dbReference type="PROSITE" id="PS51462"/>
    </source>
</evidence>
<dbReference type="InterPro" id="IPR015797">
    <property type="entry name" value="NUDIX_hydrolase-like_dom_sf"/>
</dbReference>
<feature type="domain" description="Nudix hydrolase" evidence="1">
    <location>
        <begin position="32"/>
        <end position="180"/>
    </location>
</feature>
<dbReference type="RefSeq" id="WP_136735258.1">
    <property type="nucleotide sequence ID" value="NZ_SWDB01000011.1"/>
</dbReference>
<dbReference type="PROSITE" id="PS51462">
    <property type="entry name" value="NUDIX"/>
    <property type="match status" value="1"/>
</dbReference>
<name>A0A4U1B5X7_9GAMM</name>
<keyword evidence="2" id="KW-0378">Hydrolase</keyword>
<dbReference type="AlphaFoldDB" id="A0A4U1B5X7"/>
<dbReference type="EMBL" id="SWDB01000011">
    <property type="protein sequence ID" value="TKB45863.1"/>
    <property type="molecule type" value="Genomic_DNA"/>
</dbReference>
<dbReference type="SUPFAM" id="SSF55811">
    <property type="entry name" value="Nudix"/>
    <property type="match status" value="1"/>
</dbReference>
<evidence type="ECO:0000313" key="3">
    <source>
        <dbReference type="Proteomes" id="UP000307999"/>
    </source>
</evidence>